<keyword evidence="2 9" id="KW-0808">Transferase</keyword>
<feature type="binding site" evidence="9">
    <location>
        <begin position="133"/>
        <end position="135"/>
    </location>
    <ligand>
        <name>2-[(2R,5Z)-2-carboxy-4-methylthiazol-5(2H)-ylidene]ethyl phosphate</name>
        <dbReference type="ChEBI" id="CHEBI:62899"/>
    </ligand>
</feature>
<feature type="binding site" evidence="9">
    <location>
        <position position="162"/>
    </location>
    <ligand>
        <name>2-[(2R,5Z)-2-carboxy-4-methylthiazol-5(2H)-ylidene]ethyl phosphate</name>
        <dbReference type="ChEBI" id="CHEBI:62899"/>
    </ligand>
</feature>
<dbReference type="FunCoup" id="A0A423Q1U9">
    <property type="interactions" value="464"/>
</dbReference>
<comment type="catalytic activity">
    <reaction evidence="8 9 10">
        <text>2-[(2R,5Z)-2-carboxy-4-methylthiazol-5(2H)-ylidene]ethyl phosphate + 4-amino-2-methyl-5-(diphosphooxymethyl)pyrimidine + 2 H(+) = thiamine phosphate + CO2 + diphosphate</text>
        <dbReference type="Rhea" id="RHEA:47844"/>
        <dbReference type="ChEBI" id="CHEBI:15378"/>
        <dbReference type="ChEBI" id="CHEBI:16526"/>
        <dbReference type="ChEBI" id="CHEBI:33019"/>
        <dbReference type="ChEBI" id="CHEBI:37575"/>
        <dbReference type="ChEBI" id="CHEBI:57841"/>
        <dbReference type="ChEBI" id="CHEBI:62899"/>
        <dbReference type="EC" id="2.5.1.3"/>
    </reaction>
</comment>
<evidence type="ECO:0000256" key="2">
    <source>
        <dbReference type="ARBA" id="ARBA00022679"/>
    </source>
</evidence>
<protein>
    <recommendedName>
        <fullName evidence="9">Thiamine-phosphate synthase</fullName>
        <shortName evidence="9">TP synthase</shortName>
        <shortName evidence="9">TPS</shortName>
        <ecNumber evidence="9">2.5.1.3</ecNumber>
    </recommendedName>
    <alternativeName>
        <fullName evidence="9">Thiamine-phosphate pyrophosphorylase</fullName>
        <shortName evidence="9">TMP pyrophosphorylase</shortName>
        <shortName evidence="9">TMP-PPase</shortName>
    </alternativeName>
</protein>
<reference evidence="13 14" key="1">
    <citation type="submission" date="2013-10" db="EMBL/GenBank/DDBJ databases">
        <title>Salinisphaera japonica YTM-1 Genome Sequencing.</title>
        <authorList>
            <person name="Lai Q."/>
            <person name="Li C."/>
            <person name="Shao Z."/>
        </authorList>
    </citation>
    <scope>NUCLEOTIDE SEQUENCE [LARGE SCALE GENOMIC DNA]</scope>
    <source>
        <strain evidence="13 14">YTM-1</strain>
    </source>
</reference>
<keyword evidence="5 9" id="KW-0784">Thiamine biosynthesis</keyword>
<dbReference type="GO" id="GO:0004789">
    <property type="term" value="F:thiamine-phosphate diphosphorylase activity"/>
    <property type="evidence" value="ECO:0007669"/>
    <property type="project" value="UniProtKB-UniRule"/>
</dbReference>
<keyword evidence="3 9" id="KW-0479">Metal-binding</keyword>
<sequence>MTLARGIYGVYDRGGLADDALAHVARVLAEGLVCLQYRDKRTDAPDHELIADLQALCRAHDTRFIINDDWRLAAEVGADGAHLGQSDGDIAQARAALGPAASLGVSCQDRLDRAQRALAAGADHVSFGRFFVSTTKPDAPPADPAVLTRARSLGVPIVAIGGINAENAASLIAAGADLVAVSSALFAHADGPATARRLRALFARG</sequence>
<dbReference type="Pfam" id="PF02581">
    <property type="entry name" value="TMP-TENI"/>
    <property type="match status" value="1"/>
</dbReference>
<dbReference type="AlphaFoldDB" id="A0A423Q1U9"/>
<comment type="caution">
    <text evidence="9">Lacks conserved residue(s) required for the propagation of feature annotation.</text>
</comment>
<evidence type="ECO:0000256" key="6">
    <source>
        <dbReference type="ARBA" id="ARBA00047334"/>
    </source>
</evidence>
<dbReference type="InterPro" id="IPR013785">
    <property type="entry name" value="Aldolase_TIM"/>
</dbReference>
<dbReference type="RefSeq" id="WP_123656917.1">
    <property type="nucleotide sequence ID" value="NZ_AYKG01000002.1"/>
</dbReference>
<dbReference type="InterPro" id="IPR034291">
    <property type="entry name" value="TMP_synthase"/>
</dbReference>
<dbReference type="CDD" id="cd00564">
    <property type="entry name" value="TMP_TenI"/>
    <property type="match status" value="1"/>
</dbReference>
<accession>A0A423Q1U9</accession>
<comment type="catalytic activity">
    <reaction evidence="7 9 10">
        <text>2-(2-carboxy-4-methylthiazol-5-yl)ethyl phosphate + 4-amino-2-methyl-5-(diphosphooxymethyl)pyrimidine + 2 H(+) = thiamine phosphate + CO2 + diphosphate</text>
        <dbReference type="Rhea" id="RHEA:47848"/>
        <dbReference type="ChEBI" id="CHEBI:15378"/>
        <dbReference type="ChEBI" id="CHEBI:16526"/>
        <dbReference type="ChEBI" id="CHEBI:33019"/>
        <dbReference type="ChEBI" id="CHEBI:37575"/>
        <dbReference type="ChEBI" id="CHEBI:57841"/>
        <dbReference type="ChEBI" id="CHEBI:62890"/>
        <dbReference type="EC" id="2.5.1.3"/>
    </reaction>
</comment>
<dbReference type="InterPro" id="IPR022998">
    <property type="entry name" value="ThiamineP_synth_TenI"/>
</dbReference>
<dbReference type="GO" id="GO:0009228">
    <property type="term" value="P:thiamine biosynthetic process"/>
    <property type="evidence" value="ECO:0007669"/>
    <property type="project" value="UniProtKB-KW"/>
</dbReference>
<dbReference type="EC" id="2.5.1.3" evidence="9"/>
<evidence type="ECO:0000256" key="3">
    <source>
        <dbReference type="ARBA" id="ARBA00022723"/>
    </source>
</evidence>
<evidence type="ECO:0000256" key="9">
    <source>
        <dbReference type="HAMAP-Rule" id="MF_00097"/>
    </source>
</evidence>
<feature type="binding site" evidence="9">
    <location>
        <position position="68"/>
    </location>
    <ligand>
        <name>Mg(2+)</name>
        <dbReference type="ChEBI" id="CHEBI:18420"/>
    </ligand>
</feature>
<dbReference type="InterPro" id="IPR036206">
    <property type="entry name" value="ThiamineP_synth_sf"/>
</dbReference>
<dbReference type="Proteomes" id="UP000285310">
    <property type="component" value="Unassembled WGS sequence"/>
</dbReference>
<comment type="pathway">
    <text evidence="1 9 11">Cofactor biosynthesis; thiamine diphosphate biosynthesis; thiamine phosphate from 4-amino-2-methyl-5-diphosphomethylpyrimidine and 4-methyl-5-(2-phosphoethyl)-thiazole: step 1/1.</text>
</comment>
<dbReference type="PANTHER" id="PTHR20857:SF15">
    <property type="entry name" value="THIAMINE-PHOSPHATE SYNTHASE"/>
    <property type="match status" value="1"/>
</dbReference>
<name>A0A423Q1U9_9GAMM</name>
<dbReference type="HAMAP" id="MF_00097">
    <property type="entry name" value="TMP_synthase"/>
    <property type="match status" value="1"/>
</dbReference>
<feature type="binding site" evidence="9">
    <location>
        <begin position="36"/>
        <end position="40"/>
    </location>
    <ligand>
        <name>4-amino-2-methyl-5-(diphosphooxymethyl)pyrimidine</name>
        <dbReference type="ChEBI" id="CHEBI:57841"/>
    </ligand>
</feature>
<dbReference type="GO" id="GO:0000287">
    <property type="term" value="F:magnesium ion binding"/>
    <property type="evidence" value="ECO:0007669"/>
    <property type="project" value="UniProtKB-UniRule"/>
</dbReference>
<keyword evidence="4 9" id="KW-0460">Magnesium</keyword>
<proteinExistence type="inferred from homology"/>
<evidence type="ECO:0000259" key="12">
    <source>
        <dbReference type="Pfam" id="PF02581"/>
    </source>
</evidence>
<gene>
    <name evidence="9" type="primary">thiE</name>
    <name evidence="13" type="ORF">SAJA_01665</name>
</gene>
<dbReference type="Gene3D" id="3.20.20.70">
    <property type="entry name" value="Aldolase class I"/>
    <property type="match status" value="1"/>
</dbReference>
<keyword evidence="14" id="KW-1185">Reference proteome</keyword>
<evidence type="ECO:0000256" key="8">
    <source>
        <dbReference type="ARBA" id="ARBA00047883"/>
    </source>
</evidence>
<dbReference type="InParanoid" id="A0A423Q1U9"/>
<dbReference type="EMBL" id="AYKG01000002">
    <property type="protein sequence ID" value="ROO32343.1"/>
    <property type="molecule type" value="Genomic_DNA"/>
</dbReference>
<comment type="catalytic activity">
    <reaction evidence="6 9 10">
        <text>4-methyl-5-(2-phosphooxyethyl)-thiazole + 4-amino-2-methyl-5-(diphosphooxymethyl)pyrimidine + H(+) = thiamine phosphate + diphosphate</text>
        <dbReference type="Rhea" id="RHEA:22328"/>
        <dbReference type="ChEBI" id="CHEBI:15378"/>
        <dbReference type="ChEBI" id="CHEBI:33019"/>
        <dbReference type="ChEBI" id="CHEBI:37575"/>
        <dbReference type="ChEBI" id="CHEBI:57841"/>
        <dbReference type="ChEBI" id="CHEBI:58296"/>
        <dbReference type="EC" id="2.5.1.3"/>
    </reaction>
</comment>
<evidence type="ECO:0000256" key="7">
    <source>
        <dbReference type="ARBA" id="ARBA00047851"/>
    </source>
</evidence>
<dbReference type="NCBIfam" id="TIGR00693">
    <property type="entry name" value="thiE"/>
    <property type="match status" value="1"/>
</dbReference>
<dbReference type="PANTHER" id="PTHR20857">
    <property type="entry name" value="THIAMINE-PHOSPHATE PYROPHOSPHORYLASE"/>
    <property type="match status" value="1"/>
</dbReference>
<feature type="binding site" evidence="9">
    <location>
        <position position="87"/>
    </location>
    <ligand>
        <name>Mg(2+)</name>
        <dbReference type="ChEBI" id="CHEBI:18420"/>
    </ligand>
</feature>
<feature type="binding site" evidence="9">
    <location>
        <position position="67"/>
    </location>
    <ligand>
        <name>4-amino-2-methyl-5-(diphosphooxymethyl)pyrimidine</name>
        <dbReference type="ChEBI" id="CHEBI:57841"/>
    </ligand>
</feature>
<dbReference type="SUPFAM" id="SSF51391">
    <property type="entry name" value="Thiamin phosphate synthase"/>
    <property type="match status" value="1"/>
</dbReference>
<evidence type="ECO:0000313" key="13">
    <source>
        <dbReference type="EMBL" id="ROO32343.1"/>
    </source>
</evidence>
<feature type="binding site" evidence="9">
    <location>
        <position position="136"/>
    </location>
    <ligand>
        <name>4-amino-2-methyl-5-(diphosphooxymethyl)pyrimidine</name>
        <dbReference type="ChEBI" id="CHEBI:57841"/>
    </ligand>
</feature>
<comment type="function">
    <text evidence="9">Condenses 4-methyl-5-(beta-hydroxyethyl)thiazole monophosphate (THZ-P) and 2-methyl-4-amino-5-hydroxymethyl pyrimidine pyrophosphate (HMP-PP) to form thiamine monophosphate (TMP).</text>
</comment>
<evidence type="ECO:0000256" key="11">
    <source>
        <dbReference type="RuleBase" id="RU004253"/>
    </source>
</evidence>
<feature type="binding site" evidence="9">
    <location>
        <position position="106"/>
    </location>
    <ligand>
        <name>4-amino-2-methyl-5-(diphosphooxymethyl)pyrimidine</name>
        <dbReference type="ChEBI" id="CHEBI:57841"/>
    </ligand>
</feature>
<evidence type="ECO:0000256" key="1">
    <source>
        <dbReference type="ARBA" id="ARBA00005165"/>
    </source>
</evidence>
<dbReference type="GO" id="GO:0009229">
    <property type="term" value="P:thiamine diphosphate biosynthetic process"/>
    <property type="evidence" value="ECO:0007669"/>
    <property type="project" value="UniProtKB-UniRule"/>
</dbReference>
<dbReference type="UniPathway" id="UPA00060">
    <property type="reaction ID" value="UER00141"/>
</dbReference>
<organism evidence="13 14">
    <name type="scientific">Salinisphaera japonica YTM-1</name>
    <dbReference type="NCBI Taxonomy" id="1209778"/>
    <lineage>
        <taxon>Bacteria</taxon>
        <taxon>Pseudomonadati</taxon>
        <taxon>Pseudomonadota</taxon>
        <taxon>Gammaproteobacteria</taxon>
        <taxon>Salinisphaerales</taxon>
        <taxon>Salinisphaeraceae</taxon>
        <taxon>Salinisphaera</taxon>
    </lineage>
</organism>
<comment type="caution">
    <text evidence="13">The sequence shown here is derived from an EMBL/GenBank/DDBJ whole genome shotgun (WGS) entry which is preliminary data.</text>
</comment>
<evidence type="ECO:0000313" key="14">
    <source>
        <dbReference type="Proteomes" id="UP000285310"/>
    </source>
</evidence>
<evidence type="ECO:0000256" key="10">
    <source>
        <dbReference type="RuleBase" id="RU003826"/>
    </source>
</evidence>
<dbReference type="OrthoDB" id="9789949at2"/>
<evidence type="ECO:0000256" key="4">
    <source>
        <dbReference type="ARBA" id="ARBA00022842"/>
    </source>
</evidence>
<comment type="similarity">
    <text evidence="9 10">Belongs to the thiamine-phosphate synthase family.</text>
</comment>
<comment type="cofactor">
    <cofactor evidence="9">
        <name>Mg(2+)</name>
        <dbReference type="ChEBI" id="CHEBI:18420"/>
    </cofactor>
    <text evidence="9">Binds 1 Mg(2+) ion per subunit.</text>
</comment>
<evidence type="ECO:0000256" key="5">
    <source>
        <dbReference type="ARBA" id="ARBA00022977"/>
    </source>
</evidence>
<feature type="domain" description="Thiamine phosphate synthase/TenI" evidence="12">
    <location>
        <begin position="8"/>
        <end position="185"/>
    </location>
</feature>
<dbReference type="GO" id="GO:0005737">
    <property type="term" value="C:cytoplasm"/>
    <property type="evidence" value="ECO:0007669"/>
    <property type="project" value="TreeGrafter"/>
</dbReference>